<dbReference type="Pfam" id="PF00578">
    <property type="entry name" value="AhpC-TSA"/>
    <property type="match status" value="1"/>
</dbReference>
<dbReference type="Proteomes" id="UP000030121">
    <property type="component" value="Unassembled WGS sequence"/>
</dbReference>
<feature type="domain" description="Thioredoxin" evidence="3">
    <location>
        <begin position="27"/>
        <end position="176"/>
    </location>
</feature>
<evidence type="ECO:0000256" key="1">
    <source>
        <dbReference type="ARBA" id="ARBA00023284"/>
    </source>
</evidence>
<evidence type="ECO:0000259" key="3">
    <source>
        <dbReference type="PROSITE" id="PS51352"/>
    </source>
</evidence>
<keyword evidence="5" id="KW-1185">Reference proteome</keyword>
<keyword evidence="2" id="KW-0732">Signal</keyword>
<dbReference type="SUPFAM" id="SSF52833">
    <property type="entry name" value="Thioredoxin-like"/>
    <property type="match status" value="1"/>
</dbReference>
<dbReference type="OrthoDB" id="9815205at2"/>
<organism evidence="4 5">
    <name type="scientific">Flavobacterium suncheonense GH29-5 = DSM 17707</name>
    <dbReference type="NCBI Taxonomy" id="1121899"/>
    <lineage>
        <taxon>Bacteria</taxon>
        <taxon>Pseudomonadati</taxon>
        <taxon>Bacteroidota</taxon>
        <taxon>Flavobacteriia</taxon>
        <taxon>Flavobacteriales</taxon>
        <taxon>Flavobacteriaceae</taxon>
        <taxon>Flavobacterium</taxon>
    </lineage>
</organism>
<dbReference type="STRING" id="1121899.GCA_000430025_02255"/>
<evidence type="ECO:0000313" key="4">
    <source>
        <dbReference type="EMBL" id="KGO88965.1"/>
    </source>
</evidence>
<dbReference type="PROSITE" id="PS00194">
    <property type="entry name" value="THIOREDOXIN_1"/>
    <property type="match status" value="1"/>
</dbReference>
<keyword evidence="1" id="KW-0676">Redox-active center</keyword>
<feature type="signal peptide" evidence="2">
    <location>
        <begin position="1"/>
        <end position="16"/>
    </location>
</feature>
<comment type="caution">
    <text evidence="4">The sequence shown here is derived from an EMBL/GenBank/DDBJ whole genome shotgun (WGS) entry which is preliminary data.</text>
</comment>
<dbReference type="AlphaFoldDB" id="A0A0A2MKX1"/>
<proteinExistence type="predicted"/>
<dbReference type="InterPro" id="IPR017937">
    <property type="entry name" value="Thioredoxin_CS"/>
</dbReference>
<dbReference type="CDD" id="cd02966">
    <property type="entry name" value="TlpA_like_family"/>
    <property type="match status" value="1"/>
</dbReference>
<dbReference type="PROSITE" id="PS51352">
    <property type="entry name" value="THIOREDOXIN_2"/>
    <property type="match status" value="1"/>
</dbReference>
<dbReference type="EMBL" id="JRLW01000013">
    <property type="protein sequence ID" value="KGO88965.1"/>
    <property type="molecule type" value="Genomic_DNA"/>
</dbReference>
<feature type="chain" id="PRO_5002003528" evidence="2">
    <location>
        <begin position="17"/>
        <end position="177"/>
    </location>
</feature>
<reference evidence="4 5" key="1">
    <citation type="submission" date="2013-09" db="EMBL/GenBank/DDBJ databases">
        <authorList>
            <person name="Zeng Z."/>
            <person name="Chen C."/>
        </authorList>
    </citation>
    <scope>NUCLEOTIDE SEQUENCE [LARGE SCALE GENOMIC DNA]</scope>
    <source>
        <strain evidence="4 5">GH29-5</strain>
    </source>
</reference>
<dbReference type="InterPro" id="IPR013766">
    <property type="entry name" value="Thioredoxin_domain"/>
</dbReference>
<dbReference type="GO" id="GO:0016491">
    <property type="term" value="F:oxidoreductase activity"/>
    <property type="evidence" value="ECO:0007669"/>
    <property type="project" value="InterPro"/>
</dbReference>
<dbReference type="RefSeq" id="WP_035744655.1">
    <property type="nucleotide sequence ID" value="NZ_AUCZ01000011.1"/>
</dbReference>
<dbReference type="InterPro" id="IPR050553">
    <property type="entry name" value="Thioredoxin_ResA/DsbE_sf"/>
</dbReference>
<dbReference type="PANTHER" id="PTHR42852">
    <property type="entry name" value="THIOL:DISULFIDE INTERCHANGE PROTEIN DSBE"/>
    <property type="match status" value="1"/>
</dbReference>
<sequence>MRLLPLLLLLVNFSFAQQSKTTATEGLTPLKVYQDESVKIPSCDFKGLEPIFSQSDATTYVINFWATWCLPCVKELPYFEQLNEKYKDKNVKVILVSMDMPKKVETSLLPFVKKKNLQSEVIHLDDPDANAWIEKVDKDWSGAIPATVIYNRKERKFYERSFTYEELEKEVLSIINN</sequence>
<dbReference type="eggNOG" id="COG0526">
    <property type="taxonomic scope" value="Bacteria"/>
</dbReference>
<evidence type="ECO:0000313" key="5">
    <source>
        <dbReference type="Proteomes" id="UP000030121"/>
    </source>
</evidence>
<dbReference type="InterPro" id="IPR036249">
    <property type="entry name" value="Thioredoxin-like_sf"/>
</dbReference>
<name>A0A0A2MKX1_9FLAO</name>
<accession>A0A0A2MKX1</accession>
<dbReference type="PANTHER" id="PTHR42852:SF17">
    <property type="entry name" value="THIOREDOXIN-LIKE PROTEIN HI_1115"/>
    <property type="match status" value="1"/>
</dbReference>
<evidence type="ECO:0000256" key="2">
    <source>
        <dbReference type="SAM" id="SignalP"/>
    </source>
</evidence>
<dbReference type="InterPro" id="IPR000866">
    <property type="entry name" value="AhpC/TSA"/>
</dbReference>
<dbReference type="Gene3D" id="3.40.30.10">
    <property type="entry name" value="Glutaredoxin"/>
    <property type="match status" value="1"/>
</dbReference>
<gene>
    <name evidence="4" type="ORF">Q764_10185</name>
</gene>
<protein>
    <submittedName>
        <fullName evidence="4">Thioredoxin</fullName>
    </submittedName>
</protein>
<dbReference type="GO" id="GO:0016209">
    <property type="term" value="F:antioxidant activity"/>
    <property type="evidence" value="ECO:0007669"/>
    <property type="project" value="InterPro"/>
</dbReference>